<dbReference type="Proteomes" id="UP000234239">
    <property type="component" value="Unassembled WGS sequence"/>
</dbReference>
<dbReference type="AlphaFoldDB" id="A0A109RDE9"/>
<dbReference type="EMBL" id="PKGY01000002">
    <property type="protein sequence ID" value="PKZ22149.1"/>
    <property type="molecule type" value="Genomic_DNA"/>
</dbReference>
<dbReference type="Proteomes" id="UP000069912">
    <property type="component" value="Chromosome"/>
</dbReference>
<accession>A0A109RDE9</accession>
<evidence type="ECO:0000313" key="4">
    <source>
        <dbReference type="Proteomes" id="UP000234239"/>
    </source>
</evidence>
<keyword evidence="3" id="KW-1185">Reference proteome</keyword>
<dbReference type="InterPro" id="IPR001539">
    <property type="entry name" value="Peptidase_U32"/>
</dbReference>
<evidence type="ECO:0000313" key="3">
    <source>
        <dbReference type="Proteomes" id="UP000069912"/>
    </source>
</evidence>
<dbReference type="Pfam" id="PF01136">
    <property type="entry name" value="Peptidase_U32"/>
    <property type="match status" value="1"/>
</dbReference>
<dbReference type="RefSeq" id="WP_067973834.1">
    <property type="nucleotide sequence ID" value="NZ_CAJHKM010000001.1"/>
</dbReference>
<dbReference type="KEGG" id="asan:AWM72_04440"/>
<organism evidence="1 3">
    <name type="scientific">Aerococcus sanguinicola</name>
    <dbReference type="NCBI Taxonomy" id="119206"/>
    <lineage>
        <taxon>Bacteria</taxon>
        <taxon>Bacillati</taxon>
        <taxon>Bacillota</taxon>
        <taxon>Bacilli</taxon>
        <taxon>Lactobacillales</taxon>
        <taxon>Aerococcaceae</taxon>
        <taxon>Aerococcus</taxon>
    </lineage>
</organism>
<dbReference type="EMBL" id="CP014160">
    <property type="protein sequence ID" value="AMB94058.1"/>
    <property type="molecule type" value="Genomic_DNA"/>
</dbReference>
<dbReference type="OrthoDB" id="9807498at2"/>
<proteinExistence type="predicted"/>
<dbReference type="GeneID" id="92903319"/>
<dbReference type="InterPro" id="IPR051454">
    <property type="entry name" value="RNA/ubiquinone_mod_enzymes"/>
</dbReference>
<reference evidence="2 4" key="3">
    <citation type="submission" date="2017-12" db="EMBL/GenBank/DDBJ databases">
        <title>Phylogenetic diversity of female urinary microbiome.</title>
        <authorList>
            <person name="Thomas-White K."/>
            <person name="Wolfe A.J."/>
        </authorList>
    </citation>
    <scope>NUCLEOTIDE SEQUENCE [LARGE SCALE GENOMIC DNA]</scope>
    <source>
        <strain evidence="2 4">UMB0139</strain>
    </source>
</reference>
<sequence>MIKLIATAESLSQGQALLEAGVDYLVIGESSYGLRLPGYFDREEMAEMIRITHQAGKEVIVAANAILHNDKIDRARDYLTAVKGMGADLLMVGDTGLIQILKEEAYRMPYIYDASVLVTSPGQVNFWAQYGAVGALVAREVPYVELTEMARDAKIPLMVQTYGASCIHQSGRMLLDNYFNFVGKDKTEVAEHELFLSEPKKDETHYSIYEDDHGTHIFANNDLDLMMYLDDLQEAGIQHWYADGIYCPGQAFVDINRLFAQARDAIEAGQWNDAYALQLDQKVRELHPENRELSTGFFLFDKDTVQ</sequence>
<evidence type="ECO:0000313" key="1">
    <source>
        <dbReference type="EMBL" id="AMB94058.1"/>
    </source>
</evidence>
<dbReference type="PANTHER" id="PTHR30217">
    <property type="entry name" value="PEPTIDASE U32 FAMILY"/>
    <property type="match status" value="1"/>
</dbReference>
<name>A0A109RDE9_9LACT</name>
<protein>
    <submittedName>
        <fullName evidence="2">U32 family peptidase</fullName>
    </submittedName>
</protein>
<evidence type="ECO:0000313" key="2">
    <source>
        <dbReference type="EMBL" id="PKZ22149.1"/>
    </source>
</evidence>
<reference evidence="1 3" key="1">
    <citation type="journal article" date="2016" name="Genome Announc.">
        <title>Complete Genome Sequences of Aerococcus christensenii CCUG 28831T, Aerococcus sanguinicola CCUG 43001T, Aerococcus urinae CCUG 36881T, Aerococcus urinaeequi CCUG 28094T, Aerococcus urinaehominis CCUG 42038 BT, and Aerococcus viridans CCUG 4311T.</title>
        <authorList>
            <person name="Carkaci D."/>
            <person name="Dargis R."/>
            <person name="Nielsen X.C."/>
            <person name="Skovgaard O."/>
            <person name="Fuursted K."/>
            <person name="Christensen J.J."/>
        </authorList>
    </citation>
    <scope>NUCLEOTIDE SEQUENCE [LARGE SCALE GENOMIC DNA]</scope>
    <source>
        <strain evidence="1 3">CCUG43001</strain>
    </source>
</reference>
<reference evidence="3" key="2">
    <citation type="submission" date="2016-01" db="EMBL/GenBank/DDBJ databases">
        <title>Six Aerococcus type strain genome sequencing and assembly using PacBio and Illumina Hiseq.</title>
        <authorList>
            <person name="Carkaci D."/>
            <person name="Dargis R."/>
            <person name="Nielsen X.C."/>
            <person name="Skovgaard O."/>
            <person name="Fuursted K."/>
            <person name="Christensen J.J."/>
        </authorList>
    </citation>
    <scope>NUCLEOTIDE SEQUENCE [LARGE SCALE GENOMIC DNA]</scope>
    <source>
        <strain evidence="3">CCUG43001</strain>
    </source>
</reference>
<dbReference type="PANTHER" id="PTHR30217:SF12">
    <property type="entry name" value="U32 FAMILY PEPTIDASE"/>
    <property type="match status" value="1"/>
</dbReference>
<gene>
    <name evidence="1" type="ORF">AWM72_04440</name>
    <name evidence="2" type="ORF">CYJ28_03255</name>
</gene>